<reference evidence="1" key="1">
    <citation type="submission" date="2023-10" db="EMBL/GenBank/DDBJ databases">
        <authorList>
            <person name="Rodriguez Cubillos JULIANA M."/>
            <person name="De Vega J."/>
        </authorList>
    </citation>
    <scope>NUCLEOTIDE SEQUENCE</scope>
</reference>
<proteinExistence type="predicted"/>
<evidence type="ECO:0000313" key="1">
    <source>
        <dbReference type="EMBL" id="CAJ2641128.1"/>
    </source>
</evidence>
<accession>A0ACB0JB05</accession>
<organism evidence="1 2">
    <name type="scientific">Trifolium pratense</name>
    <name type="common">Red clover</name>
    <dbReference type="NCBI Taxonomy" id="57577"/>
    <lineage>
        <taxon>Eukaryota</taxon>
        <taxon>Viridiplantae</taxon>
        <taxon>Streptophyta</taxon>
        <taxon>Embryophyta</taxon>
        <taxon>Tracheophyta</taxon>
        <taxon>Spermatophyta</taxon>
        <taxon>Magnoliopsida</taxon>
        <taxon>eudicotyledons</taxon>
        <taxon>Gunneridae</taxon>
        <taxon>Pentapetalae</taxon>
        <taxon>rosids</taxon>
        <taxon>fabids</taxon>
        <taxon>Fabales</taxon>
        <taxon>Fabaceae</taxon>
        <taxon>Papilionoideae</taxon>
        <taxon>50 kb inversion clade</taxon>
        <taxon>NPAAA clade</taxon>
        <taxon>Hologalegina</taxon>
        <taxon>IRL clade</taxon>
        <taxon>Trifolieae</taxon>
        <taxon>Trifolium</taxon>
    </lineage>
</organism>
<evidence type="ECO:0000313" key="2">
    <source>
        <dbReference type="Proteomes" id="UP001177021"/>
    </source>
</evidence>
<dbReference type="EMBL" id="CASHSV030000024">
    <property type="protein sequence ID" value="CAJ2641128.1"/>
    <property type="molecule type" value="Genomic_DNA"/>
</dbReference>
<comment type="caution">
    <text evidence="1">The sequence shown here is derived from an EMBL/GenBank/DDBJ whole genome shotgun (WGS) entry which is preliminary data.</text>
</comment>
<sequence length="235" mass="26242">MNTSKAEAERLLEIGEELLQKRDLKGSREIAILVQETEPLLEGSDQILAIVDVLEAAEKPLNLNNHHLDWYAILQINRNSQDLNLIKKQYRTLALLLHPDKNPFSFSELAFKLVSDAWAVLSDPAQKAQYDKGFEFELEGTNNGLGNGNGNVSFWTACPYCYHLYEYSRVYEGCCLMCQKCDKSFHGVSIRSLPPIVPGQEAYEVSWGMFPMGFVFESLGNGGGDVVVGSGTRKS</sequence>
<keyword evidence="2" id="KW-1185">Reference proteome</keyword>
<dbReference type="Proteomes" id="UP001177021">
    <property type="component" value="Unassembled WGS sequence"/>
</dbReference>
<protein>
    <submittedName>
        <fullName evidence="1">Uncharacterized protein</fullName>
    </submittedName>
</protein>
<name>A0ACB0JB05_TRIPR</name>
<gene>
    <name evidence="1" type="ORF">MILVUS5_LOCUS10843</name>
</gene>